<dbReference type="Pfam" id="PF00589">
    <property type="entry name" value="Phage_integrase"/>
    <property type="match status" value="1"/>
</dbReference>
<organism evidence="8 9">
    <name type="scientific">Domibacillus antri</name>
    <dbReference type="NCBI Taxonomy" id="1714264"/>
    <lineage>
        <taxon>Bacteria</taxon>
        <taxon>Bacillati</taxon>
        <taxon>Bacillota</taxon>
        <taxon>Bacilli</taxon>
        <taxon>Bacillales</taxon>
        <taxon>Bacillaceae</taxon>
        <taxon>Domibacillus</taxon>
    </lineage>
</organism>
<dbReference type="InterPro" id="IPR010998">
    <property type="entry name" value="Integrase_recombinase_N"/>
</dbReference>
<reference evidence="8 9" key="1">
    <citation type="submission" date="2016-12" db="EMBL/GenBank/DDBJ databases">
        <title>Domibacillus antri genome sequencing.</title>
        <authorList>
            <person name="Verma A."/>
            <person name="Krishnamurthi S."/>
        </authorList>
    </citation>
    <scope>NUCLEOTIDE SEQUENCE [LARGE SCALE GENOMIC DNA]</scope>
    <source>
        <strain evidence="8 9">XD80</strain>
    </source>
</reference>
<dbReference type="AlphaFoldDB" id="A0A1Q8Q256"/>
<dbReference type="GO" id="GO:0003677">
    <property type="term" value="F:DNA binding"/>
    <property type="evidence" value="ECO:0007669"/>
    <property type="project" value="UniProtKB-UniRule"/>
</dbReference>
<dbReference type="SUPFAM" id="SSF56349">
    <property type="entry name" value="DNA breaking-rejoining enzymes"/>
    <property type="match status" value="1"/>
</dbReference>
<comment type="similarity">
    <text evidence="1">Belongs to the 'phage' integrase family.</text>
</comment>
<evidence type="ECO:0000256" key="3">
    <source>
        <dbReference type="ARBA" id="ARBA00023172"/>
    </source>
</evidence>
<dbReference type="EMBL" id="MSDU01000049">
    <property type="protein sequence ID" value="OLN21388.1"/>
    <property type="molecule type" value="Genomic_DNA"/>
</dbReference>
<dbReference type="Proteomes" id="UP000185568">
    <property type="component" value="Unassembled WGS sequence"/>
</dbReference>
<evidence type="ECO:0000313" key="9">
    <source>
        <dbReference type="Proteomes" id="UP000185568"/>
    </source>
</evidence>
<dbReference type="PROSITE" id="PS51900">
    <property type="entry name" value="CB"/>
    <property type="match status" value="1"/>
</dbReference>
<keyword evidence="2 4" id="KW-0238">DNA-binding</keyword>
<dbReference type="RefSeq" id="WP_075399557.1">
    <property type="nucleotide sequence ID" value="NZ_MSDU01000049.1"/>
</dbReference>
<dbReference type="PROSITE" id="PS51898">
    <property type="entry name" value="TYR_RECOMBINASE"/>
    <property type="match status" value="1"/>
</dbReference>
<gene>
    <name evidence="8" type="ORF">BTO30_15180</name>
</gene>
<feature type="domain" description="Tyr recombinase" evidence="6">
    <location>
        <begin position="174"/>
        <end position="369"/>
    </location>
</feature>
<protein>
    <submittedName>
        <fullName evidence="8">Integrase</fullName>
    </submittedName>
</protein>
<accession>A0A1Q8Q256</accession>
<dbReference type="GO" id="GO:0015074">
    <property type="term" value="P:DNA integration"/>
    <property type="evidence" value="ECO:0007669"/>
    <property type="project" value="InterPro"/>
</dbReference>
<keyword evidence="5" id="KW-0175">Coiled coil</keyword>
<dbReference type="InterPro" id="IPR002104">
    <property type="entry name" value="Integrase_catalytic"/>
</dbReference>
<dbReference type="InterPro" id="IPR013762">
    <property type="entry name" value="Integrase-like_cat_sf"/>
</dbReference>
<dbReference type="Gene3D" id="1.10.443.10">
    <property type="entry name" value="Intergrase catalytic core"/>
    <property type="match status" value="1"/>
</dbReference>
<sequence>MNELAKIEKGDLLFPANPDEVILNLTERQEQAEREGKPDFTYFDDRDMLHYYLYQEKNINSNANRSQRTIKEYEKELRMMVKQLLEIAPLVHRDMVLVDGSLFKSLEKRHIRRYQKWVAEESPYAVRNGGYSPATMERKTFIWKSFFSFLYKSGYIEKPIHEGLLSASVRSEDRPNRDLGPAEVIQLLDYFHERQNHIVFSLIHVLVGTGMRNEELCRLKVSDVRYDSIFGDYYLSVLGKRSKRREIPLKSKVMDSILRYRKARFRPVDFPNSSDEPLFITSTGRPFTPDGLAHFLSRQLKEVDLPFVRSGHIKITAHVFRHSFAIISHINKADVYSIMKALDHEDIHTTMIYLQKVLNREQHVVHQWNNETLGSYI</sequence>
<evidence type="ECO:0000256" key="5">
    <source>
        <dbReference type="SAM" id="Coils"/>
    </source>
</evidence>
<dbReference type="PANTHER" id="PTHR30349:SF41">
    <property type="entry name" value="INTEGRASE_RECOMBINASE PROTEIN MJ0367-RELATED"/>
    <property type="match status" value="1"/>
</dbReference>
<evidence type="ECO:0000256" key="1">
    <source>
        <dbReference type="ARBA" id="ARBA00008857"/>
    </source>
</evidence>
<comment type="caution">
    <text evidence="8">The sequence shown here is derived from an EMBL/GenBank/DDBJ whole genome shotgun (WGS) entry which is preliminary data.</text>
</comment>
<evidence type="ECO:0000256" key="2">
    <source>
        <dbReference type="ARBA" id="ARBA00023125"/>
    </source>
</evidence>
<dbReference type="STRING" id="1714264.BTO30_15180"/>
<dbReference type="InterPro" id="IPR011010">
    <property type="entry name" value="DNA_brk_join_enz"/>
</dbReference>
<dbReference type="InterPro" id="IPR044068">
    <property type="entry name" value="CB"/>
</dbReference>
<proteinExistence type="inferred from homology"/>
<dbReference type="GO" id="GO:0006310">
    <property type="term" value="P:DNA recombination"/>
    <property type="evidence" value="ECO:0007669"/>
    <property type="project" value="UniProtKB-KW"/>
</dbReference>
<dbReference type="InterPro" id="IPR050090">
    <property type="entry name" value="Tyrosine_recombinase_XerCD"/>
</dbReference>
<keyword evidence="9" id="KW-1185">Reference proteome</keyword>
<evidence type="ECO:0000256" key="4">
    <source>
        <dbReference type="PROSITE-ProRule" id="PRU01248"/>
    </source>
</evidence>
<dbReference type="OrthoDB" id="2445040at2"/>
<evidence type="ECO:0000313" key="8">
    <source>
        <dbReference type="EMBL" id="OLN21388.1"/>
    </source>
</evidence>
<evidence type="ECO:0000259" key="6">
    <source>
        <dbReference type="PROSITE" id="PS51898"/>
    </source>
</evidence>
<dbReference type="PANTHER" id="PTHR30349">
    <property type="entry name" value="PHAGE INTEGRASE-RELATED"/>
    <property type="match status" value="1"/>
</dbReference>
<dbReference type="Gene3D" id="1.10.150.130">
    <property type="match status" value="1"/>
</dbReference>
<name>A0A1Q8Q256_9BACI</name>
<feature type="domain" description="Core-binding (CB)" evidence="7">
    <location>
        <begin position="42"/>
        <end position="151"/>
    </location>
</feature>
<feature type="coiled-coil region" evidence="5">
    <location>
        <begin position="56"/>
        <end position="83"/>
    </location>
</feature>
<keyword evidence="3" id="KW-0233">DNA recombination</keyword>
<evidence type="ECO:0000259" key="7">
    <source>
        <dbReference type="PROSITE" id="PS51900"/>
    </source>
</evidence>